<evidence type="ECO:0000259" key="12">
    <source>
        <dbReference type="Pfam" id="PF21621"/>
    </source>
</evidence>
<reference evidence="14" key="1">
    <citation type="journal article" date="2019" name="Int. J. Syst. Evol. Microbiol.">
        <title>The Global Catalogue of Microorganisms (GCM) 10K type strain sequencing project: providing services to taxonomists for standard genome sequencing and annotation.</title>
        <authorList>
            <consortium name="The Broad Institute Genomics Platform"/>
            <consortium name="The Broad Institute Genome Sequencing Center for Infectious Disease"/>
            <person name="Wu L."/>
            <person name="Ma J."/>
        </authorList>
    </citation>
    <scope>NUCLEOTIDE SEQUENCE [LARGE SCALE GENOMIC DNA]</scope>
    <source>
        <strain evidence="14">CCUG 54939</strain>
    </source>
</reference>
<keyword evidence="6" id="KW-0862">Zinc</keyword>
<dbReference type="PANTHER" id="PTHR10309">
    <property type="entry name" value="MANNOSE-6-PHOSPHATE ISOMERASE"/>
    <property type="match status" value="1"/>
</dbReference>
<dbReference type="RefSeq" id="WP_377151145.1">
    <property type="nucleotide sequence ID" value="NZ_JBHSAF010000003.1"/>
</dbReference>
<evidence type="ECO:0000313" key="14">
    <source>
        <dbReference type="Proteomes" id="UP001595692"/>
    </source>
</evidence>
<feature type="domain" description="Mannose-6-phosphate isomerase cupin" evidence="12">
    <location>
        <begin position="318"/>
        <end position="393"/>
    </location>
</feature>
<evidence type="ECO:0000256" key="3">
    <source>
        <dbReference type="ARBA" id="ARBA00010772"/>
    </source>
</evidence>
<dbReference type="EC" id="5.3.1.8" evidence="4"/>
<dbReference type="NCBIfam" id="TIGR00218">
    <property type="entry name" value="manA"/>
    <property type="match status" value="1"/>
</dbReference>
<feature type="domain" description="Phosphomannose isomerase type I catalytic" evidence="10">
    <location>
        <begin position="9"/>
        <end position="154"/>
    </location>
</feature>
<keyword evidence="7 13" id="KW-0413">Isomerase</keyword>
<gene>
    <name evidence="13" type="primary">manA</name>
    <name evidence="13" type="ORF">ACFOSS_05560</name>
</gene>
<dbReference type="Gene3D" id="2.60.120.10">
    <property type="entry name" value="Jelly Rolls"/>
    <property type="match status" value="2"/>
</dbReference>
<dbReference type="CDD" id="cd02208">
    <property type="entry name" value="cupin_RmlC-like"/>
    <property type="match status" value="1"/>
</dbReference>
<dbReference type="Proteomes" id="UP001595692">
    <property type="component" value="Unassembled WGS sequence"/>
</dbReference>
<dbReference type="InterPro" id="IPR016305">
    <property type="entry name" value="Mannose-6-P_Isomerase"/>
</dbReference>
<proteinExistence type="inferred from homology"/>
<dbReference type="Pfam" id="PF21621">
    <property type="entry name" value="MPI_cupin_dom"/>
    <property type="match status" value="1"/>
</dbReference>
<comment type="catalytic activity">
    <reaction evidence="1">
        <text>D-mannose 6-phosphate = D-fructose 6-phosphate</text>
        <dbReference type="Rhea" id="RHEA:12356"/>
        <dbReference type="ChEBI" id="CHEBI:58735"/>
        <dbReference type="ChEBI" id="CHEBI:61527"/>
        <dbReference type="EC" id="5.3.1.8"/>
    </reaction>
</comment>
<evidence type="ECO:0000256" key="8">
    <source>
        <dbReference type="ARBA" id="ARBA00029741"/>
    </source>
</evidence>
<dbReference type="InterPro" id="IPR011051">
    <property type="entry name" value="RmlC_Cupin_sf"/>
</dbReference>
<evidence type="ECO:0000256" key="1">
    <source>
        <dbReference type="ARBA" id="ARBA00000757"/>
    </source>
</evidence>
<feature type="domain" description="Phosphomannose isomerase type I helical insertion" evidence="11">
    <location>
        <begin position="180"/>
        <end position="243"/>
    </location>
</feature>
<dbReference type="Pfam" id="PF20512">
    <property type="entry name" value="PMI_typeI_hel"/>
    <property type="match status" value="1"/>
</dbReference>
<dbReference type="Gene3D" id="1.10.441.10">
    <property type="entry name" value="Phosphomannose Isomerase, domain 2"/>
    <property type="match status" value="1"/>
</dbReference>
<dbReference type="GO" id="GO:0004476">
    <property type="term" value="F:mannose-6-phosphate isomerase activity"/>
    <property type="evidence" value="ECO:0007669"/>
    <property type="project" value="UniProtKB-EC"/>
</dbReference>
<dbReference type="Pfam" id="PF20511">
    <property type="entry name" value="PMI_typeI_cat"/>
    <property type="match status" value="1"/>
</dbReference>
<dbReference type="InterPro" id="IPR001250">
    <property type="entry name" value="Man6P_Isoase-1"/>
</dbReference>
<comment type="caution">
    <text evidence="13">The sequence shown here is derived from an EMBL/GenBank/DDBJ whole genome shotgun (WGS) entry which is preliminary data.</text>
</comment>
<dbReference type="CDD" id="cd07011">
    <property type="entry name" value="cupin_PMI_type_I_N"/>
    <property type="match status" value="1"/>
</dbReference>
<sequence>MSQPAFFLMHNPLQHYDWGSRDSLSRLFSLPNPSGEPQAELWMGAHPNGCSQLVTPEGEVRLDTWIAAAPARALGADTAARYGRLPYLFKVLAAEKALSVQVHPSKAQAEAGFARDNAAGLAATAPNRNYRDDNHKPELVFALTPYQAMNAFRPIPEIQALFARVAIPQLTPLTAALAAQPDEAGLAAFFRALLTLSGDTKTRALQALLDAAQRWQDEETFAVISSLAQQYPGDVGLFAPLLLHVLTLQPGEAMYLDACTPHAYIRGTGLEIMASSDNVLRAGLTPKHIDVDELLHCTLCRGRDASSLKLTPQRDGKICHYPVPVPDFTFSVYPAGAHALASQGAEILFAIDGPLTLSDNADQSLTLQPGQSAFIPASTRHYQVSAMGRFARAGNQP</sequence>
<evidence type="ECO:0000259" key="11">
    <source>
        <dbReference type="Pfam" id="PF20512"/>
    </source>
</evidence>
<comment type="cofactor">
    <cofactor evidence="2">
        <name>Zn(2+)</name>
        <dbReference type="ChEBI" id="CHEBI:29105"/>
    </cofactor>
</comment>
<protein>
    <recommendedName>
        <fullName evidence="4">mannose-6-phosphate isomerase</fullName>
        <ecNumber evidence="4">5.3.1.8</ecNumber>
    </recommendedName>
    <alternativeName>
        <fullName evidence="8">Phosphohexomutase</fullName>
    </alternativeName>
    <alternativeName>
        <fullName evidence="9">Phosphomannose isomerase</fullName>
    </alternativeName>
</protein>
<dbReference type="PIRSF" id="PIRSF001480">
    <property type="entry name" value="Mannose-6-phosphate_isomerase"/>
    <property type="match status" value="1"/>
</dbReference>
<evidence type="ECO:0000259" key="10">
    <source>
        <dbReference type="Pfam" id="PF20511"/>
    </source>
</evidence>
<keyword evidence="5" id="KW-0479">Metal-binding</keyword>
<dbReference type="SUPFAM" id="SSF51182">
    <property type="entry name" value="RmlC-like cupins"/>
    <property type="match status" value="1"/>
</dbReference>
<dbReference type="InterPro" id="IPR018050">
    <property type="entry name" value="Pmannose_isomerase-type1_CS"/>
</dbReference>
<keyword evidence="14" id="KW-1185">Reference proteome</keyword>
<evidence type="ECO:0000256" key="5">
    <source>
        <dbReference type="ARBA" id="ARBA00022723"/>
    </source>
</evidence>
<evidence type="ECO:0000256" key="4">
    <source>
        <dbReference type="ARBA" id="ARBA00011956"/>
    </source>
</evidence>
<dbReference type="PROSITE" id="PS00965">
    <property type="entry name" value="PMI_I_1"/>
    <property type="match status" value="1"/>
</dbReference>
<dbReference type="PROSITE" id="PS00966">
    <property type="entry name" value="PMI_I_2"/>
    <property type="match status" value="1"/>
</dbReference>
<evidence type="ECO:0000256" key="9">
    <source>
        <dbReference type="ARBA" id="ARBA00030762"/>
    </source>
</evidence>
<organism evidence="13 14">
    <name type="scientific">Pseudaeromonas sharmana</name>
    <dbReference type="NCBI Taxonomy" id="328412"/>
    <lineage>
        <taxon>Bacteria</taxon>
        <taxon>Pseudomonadati</taxon>
        <taxon>Pseudomonadota</taxon>
        <taxon>Gammaproteobacteria</taxon>
        <taxon>Aeromonadales</taxon>
        <taxon>Aeromonadaceae</taxon>
        <taxon>Pseudaeromonas</taxon>
    </lineage>
</organism>
<dbReference type="InterPro" id="IPR049071">
    <property type="entry name" value="MPI_cupin_dom"/>
</dbReference>
<dbReference type="EMBL" id="JBHSAF010000003">
    <property type="protein sequence ID" value="MFC3912930.1"/>
    <property type="molecule type" value="Genomic_DNA"/>
</dbReference>
<dbReference type="InterPro" id="IPR046458">
    <property type="entry name" value="PMI_typeI_hel"/>
</dbReference>
<evidence type="ECO:0000256" key="6">
    <source>
        <dbReference type="ARBA" id="ARBA00022833"/>
    </source>
</evidence>
<evidence type="ECO:0000256" key="7">
    <source>
        <dbReference type="ARBA" id="ARBA00023235"/>
    </source>
</evidence>
<dbReference type="PRINTS" id="PR00714">
    <property type="entry name" value="MAN6PISMRASE"/>
</dbReference>
<evidence type="ECO:0000256" key="2">
    <source>
        <dbReference type="ARBA" id="ARBA00001947"/>
    </source>
</evidence>
<accession>A0ABV8CL78</accession>
<name>A0ABV8CL78_9GAMM</name>
<dbReference type="InterPro" id="IPR046457">
    <property type="entry name" value="PMI_typeI_cat"/>
</dbReference>
<dbReference type="PANTHER" id="PTHR10309:SF0">
    <property type="entry name" value="MANNOSE-6-PHOSPHATE ISOMERASE"/>
    <property type="match status" value="1"/>
</dbReference>
<comment type="similarity">
    <text evidence="3">Belongs to the mannose-6-phosphate isomerase type 1 family.</text>
</comment>
<evidence type="ECO:0000313" key="13">
    <source>
        <dbReference type="EMBL" id="MFC3912930.1"/>
    </source>
</evidence>
<dbReference type="InterPro" id="IPR014710">
    <property type="entry name" value="RmlC-like_jellyroll"/>
</dbReference>